<evidence type="ECO:0000256" key="1">
    <source>
        <dbReference type="ARBA" id="ARBA00023159"/>
    </source>
</evidence>
<dbReference type="Gene3D" id="2.60.120.10">
    <property type="entry name" value="Jelly Rolls"/>
    <property type="match status" value="1"/>
</dbReference>
<dbReference type="InterPro" id="IPR014710">
    <property type="entry name" value="RmlC-like_jellyroll"/>
</dbReference>
<organism evidence="3 4">
    <name type="scientific">Paenibacillus filicis</name>
    <dbReference type="NCBI Taxonomy" id="669464"/>
    <lineage>
        <taxon>Bacteria</taxon>
        <taxon>Bacillati</taxon>
        <taxon>Bacillota</taxon>
        <taxon>Bacilli</taxon>
        <taxon>Bacillales</taxon>
        <taxon>Paenibacillaceae</taxon>
        <taxon>Paenibacillus</taxon>
    </lineage>
</organism>
<dbReference type="RefSeq" id="WP_341416849.1">
    <property type="nucleotide sequence ID" value="NZ_JBBPCC010000011.1"/>
</dbReference>
<evidence type="ECO:0000313" key="3">
    <source>
        <dbReference type="EMBL" id="MEK8129731.1"/>
    </source>
</evidence>
<dbReference type="CDD" id="cd00038">
    <property type="entry name" value="CAP_ED"/>
    <property type="match status" value="1"/>
</dbReference>
<sequence length="121" mass="13432">MSKDVLSIGQIGQTVSVRQGEVIFREGDPARHMYVVREGIVEIWLELEEKRIPAARLGPGDFFGEMSLLEALPRSGTAIAAEACTLFLLEEEAFHQQMALSTRQMTELADRLTKIADSLKA</sequence>
<dbReference type="Proteomes" id="UP001469365">
    <property type="component" value="Unassembled WGS sequence"/>
</dbReference>
<dbReference type="PANTHER" id="PTHR24567:SF74">
    <property type="entry name" value="HTH-TYPE TRANSCRIPTIONAL REGULATOR ARCR"/>
    <property type="match status" value="1"/>
</dbReference>
<dbReference type="SMART" id="SM00100">
    <property type="entry name" value="cNMP"/>
    <property type="match status" value="1"/>
</dbReference>
<dbReference type="InterPro" id="IPR050397">
    <property type="entry name" value="Env_Response_Regulators"/>
</dbReference>
<proteinExistence type="predicted"/>
<keyword evidence="4" id="KW-1185">Reference proteome</keyword>
<dbReference type="InterPro" id="IPR000595">
    <property type="entry name" value="cNMP-bd_dom"/>
</dbReference>
<accession>A0ABU9DLK2</accession>
<dbReference type="EMBL" id="JBBPCC010000011">
    <property type="protein sequence ID" value="MEK8129731.1"/>
    <property type="molecule type" value="Genomic_DNA"/>
</dbReference>
<reference evidence="3 4" key="1">
    <citation type="submission" date="2024-04" db="EMBL/GenBank/DDBJ databases">
        <title>draft genome sequnece of Paenibacillus filicis.</title>
        <authorList>
            <person name="Kim D.-U."/>
        </authorList>
    </citation>
    <scope>NUCLEOTIDE SEQUENCE [LARGE SCALE GENOMIC DNA]</scope>
    <source>
        <strain evidence="3 4">KACC14197</strain>
    </source>
</reference>
<comment type="caution">
    <text evidence="3">The sequence shown here is derived from an EMBL/GenBank/DDBJ whole genome shotgun (WGS) entry which is preliminary data.</text>
</comment>
<name>A0ABU9DLK2_9BACL</name>
<gene>
    <name evidence="3" type="ORF">WMW72_17635</name>
</gene>
<dbReference type="PROSITE" id="PS50042">
    <property type="entry name" value="CNMP_BINDING_3"/>
    <property type="match status" value="1"/>
</dbReference>
<protein>
    <submittedName>
        <fullName evidence="3">Cyclic nucleotide-binding domain-containing protein</fullName>
    </submittedName>
</protein>
<evidence type="ECO:0000313" key="4">
    <source>
        <dbReference type="Proteomes" id="UP001469365"/>
    </source>
</evidence>
<dbReference type="PANTHER" id="PTHR24567">
    <property type="entry name" value="CRP FAMILY TRANSCRIPTIONAL REGULATORY PROTEIN"/>
    <property type="match status" value="1"/>
</dbReference>
<dbReference type="SUPFAM" id="SSF51206">
    <property type="entry name" value="cAMP-binding domain-like"/>
    <property type="match status" value="1"/>
</dbReference>
<evidence type="ECO:0000259" key="2">
    <source>
        <dbReference type="PROSITE" id="PS50042"/>
    </source>
</evidence>
<keyword evidence="1" id="KW-0010">Activator</keyword>
<dbReference type="Pfam" id="PF00027">
    <property type="entry name" value="cNMP_binding"/>
    <property type="match status" value="1"/>
</dbReference>
<dbReference type="InterPro" id="IPR018490">
    <property type="entry name" value="cNMP-bd_dom_sf"/>
</dbReference>
<dbReference type="PRINTS" id="PR00103">
    <property type="entry name" value="CAMPKINASE"/>
</dbReference>
<feature type="domain" description="Cyclic nucleotide-binding" evidence="2">
    <location>
        <begin position="20"/>
        <end position="98"/>
    </location>
</feature>